<evidence type="ECO:0000256" key="3">
    <source>
        <dbReference type="ARBA" id="ARBA00022833"/>
    </source>
</evidence>
<name>A0ABW9RMP7_9BACT</name>
<dbReference type="InterPro" id="IPR002481">
    <property type="entry name" value="FUR"/>
</dbReference>
<comment type="caution">
    <text evidence="7">The sequence shown here is derived from an EMBL/GenBank/DDBJ whole genome shotgun (WGS) entry which is preliminary data.</text>
</comment>
<accession>A0ABW9RMP7</accession>
<dbReference type="Proteomes" id="UP000798808">
    <property type="component" value="Unassembled WGS sequence"/>
</dbReference>
<dbReference type="PANTHER" id="PTHR33202:SF7">
    <property type="entry name" value="FERRIC UPTAKE REGULATION PROTEIN"/>
    <property type="match status" value="1"/>
</dbReference>
<keyword evidence="5" id="KW-0238">DNA-binding</keyword>
<evidence type="ECO:0000256" key="4">
    <source>
        <dbReference type="ARBA" id="ARBA00023015"/>
    </source>
</evidence>
<dbReference type="EMBL" id="SMLW01000482">
    <property type="protein sequence ID" value="MTI25077.1"/>
    <property type="molecule type" value="Genomic_DNA"/>
</dbReference>
<dbReference type="RefSeq" id="WP_155171108.1">
    <property type="nucleotide sequence ID" value="NZ_BAAAFL010000017.1"/>
</dbReference>
<proteinExistence type="inferred from homology"/>
<keyword evidence="6" id="KW-0804">Transcription</keyword>
<evidence type="ECO:0000313" key="7">
    <source>
        <dbReference type="EMBL" id="MTI25077.1"/>
    </source>
</evidence>
<comment type="similarity">
    <text evidence="1">Belongs to the Fur family.</text>
</comment>
<protein>
    <submittedName>
        <fullName evidence="7">Transcriptional repressor</fullName>
    </submittedName>
</protein>
<organism evidence="7 8">
    <name type="scientific">Fulvivirga kasyanovii</name>
    <dbReference type="NCBI Taxonomy" id="396812"/>
    <lineage>
        <taxon>Bacteria</taxon>
        <taxon>Pseudomonadati</taxon>
        <taxon>Bacteroidota</taxon>
        <taxon>Cytophagia</taxon>
        <taxon>Cytophagales</taxon>
        <taxon>Fulvivirgaceae</taxon>
        <taxon>Fulvivirga</taxon>
    </lineage>
</organism>
<reference evidence="7 8" key="1">
    <citation type="submission" date="2019-02" db="EMBL/GenBank/DDBJ databases">
        <authorList>
            <person name="Goldberg S.R."/>
            <person name="Haltli B.A."/>
            <person name="Correa H."/>
            <person name="Russell K.G."/>
        </authorList>
    </citation>
    <scope>NUCLEOTIDE SEQUENCE [LARGE SCALE GENOMIC DNA]</scope>
    <source>
        <strain evidence="7 8">JCM 16186</strain>
    </source>
</reference>
<keyword evidence="3" id="KW-0862">Zinc</keyword>
<dbReference type="Pfam" id="PF01475">
    <property type="entry name" value="FUR"/>
    <property type="match status" value="1"/>
</dbReference>
<keyword evidence="4" id="KW-0805">Transcription regulation</keyword>
<evidence type="ECO:0000256" key="1">
    <source>
        <dbReference type="ARBA" id="ARBA00007957"/>
    </source>
</evidence>
<dbReference type="InterPro" id="IPR036388">
    <property type="entry name" value="WH-like_DNA-bd_sf"/>
</dbReference>
<dbReference type="Gene3D" id="3.30.1490.190">
    <property type="match status" value="1"/>
</dbReference>
<dbReference type="Gene3D" id="1.10.10.10">
    <property type="entry name" value="Winged helix-like DNA-binding domain superfamily/Winged helix DNA-binding domain"/>
    <property type="match status" value="1"/>
</dbReference>
<dbReference type="InterPro" id="IPR036390">
    <property type="entry name" value="WH_DNA-bd_sf"/>
</dbReference>
<dbReference type="PANTHER" id="PTHR33202">
    <property type="entry name" value="ZINC UPTAKE REGULATION PROTEIN"/>
    <property type="match status" value="1"/>
</dbReference>
<evidence type="ECO:0000256" key="2">
    <source>
        <dbReference type="ARBA" id="ARBA00022491"/>
    </source>
</evidence>
<dbReference type="InterPro" id="IPR043135">
    <property type="entry name" value="Fur_C"/>
</dbReference>
<evidence type="ECO:0000313" key="8">
    <source>
        <dbReference type="Proteomes" id="UP000798808"/>
    </source>
</evidence>
<sequence>MSIAEDILQDHGILSTDTRSKVIEYILRKETACSLKELQHALAITSRQEKPVNKTTFYRTIDLFEENGIVHRVDDGTGIAKYALSKHDSAEGKWHLHFRCEVCNRTFCLPDPIPNELLSIGGNHHVKKVNMVLQGICEKCCENLPNE</sequence>
<dbReference type="SUPFAM" id="SSF46785">
    <property type="entry name" value="Winged helix' DNA-binding domain"/>
    <property type="match status" value="1"/>
</dbReference>
<keyword evidence="8" id="KW-1185">Reference proteome</keyword>
<gene>
    <name evidence="7" type="ORF">E1163_09005</name>
</gene>
<keyword evidence="2" id="KW-0678">Repressor</keyword>
<evidence type="ECO:0000256" key="6">
    <source>
        <dbReference type="ARBA" id="ARBA00023163"/>
    </source>
</evidence>
<evidence type="ECO:0000256" key="5">
    <source>
        <dbReference type="ARBA" id="ARBA00023125"/>
    </source>
</evidence>